<keyword evidence="2" id="KW-1133">Transmembrane helix</keyword>
<dbReference type="Proteomes" id="UP000053477">
    <property type="component" value="Unassembled WGS sequence"/>
</dbReference>
<feature type="transmembrane region" description="Helical" evidence="2">
    <location>
        <begin position="129"/>
        <end position="153"/>
    </location>
</feature>
<feature type="compositionally biased region" description="Polar residues" evidence="1">
    <location>
        <begin position="203"/>
        <end position="218"/>
    </location>
</feature>
<evidence type="ECO:0000313" key="3">
    <source>
        <dbReference type="EMBL" id="KLO15213.1"/>
    </source>
</evidence>
<feature type="transmembrane region" description="Helical" evidence="2">
    <location>
        <begin position="372"/>
        <end position="395"/>
    </location>
</feature>
<accession>A0A0H2S0B8</accession>
<feature type="transmembrane region" description="Helical" evidence="2">
    <location>
        <begin position="348"/>
        <end position="366"/>
    </location>
</feature>
<protein>
    <recommendedName>
        <fullName evidence="5">Integral membrane protein</fullName>
    </recommendedName>
</protein>
<keyword evidence="2" id="KW-0472">Membrane</keyword>
<evidence type="ECO:0008006" key="5">
    <source>
        <dbReference type="Google" id="ProtNLM"/>
    </source>
</evidence>
<feature type="transmembrane region" description="Helical" evidence="2">
    <location>
        <begin position="165"/>
        <end position="183"/>
    </location>
</feature>
<feature type="region of interest" description="Disordered" evidence="1">
    <location>
        <begin position="20"/>
        <end position="47"/>
    </location>
</feature>
<dbReference type="OrthoDB" id="2603at2759"/>
<dbReference type="STRING" id="27342.A0A0H2S0B8"/>
<organism evidence="3 4">
    <name type="scientific">Schizopora paradoxa</name>
    <dbReference type="NCBI Taxonomy" id="27342"/>
    <lineage>
        <taxon>Eukaryota</taxon>
        <taxon>Fungi</taxon>
        <taxon>Dikarya</taxon>
        <taxon>Basidiomycota</taxon>
        <taxon>Agaricomycotina</taxon>
        <taxon>Agaricomycetes</taxon>
        <taxon>Hymenochaetales</taxon>
        <taxon>Schizoporaceae</taxon>
        <taxon>Schizopora</taxon>
    </lineage>
</organism>
<keyword evidence="2" id="KW-0812">Transmembrane</keyword>
<reference evidence="3 4" key="1">
    <citation type="submission" date="2015-04" db="EMBL/GenBank/DDBJ databases">
        <title>Complete genome sequence of Schizopora paradoxa KUC8140, a cosmopolitan wood degrader in East Asia.</title>
        <authorList>
            <consortium name="DOE Joint Genome Institute"/>
            <person name="Min B."/>
            <person name="Park H."/>
            <person name="Jang Y."/>
            <person name="Kim J.-J."/>
            <person name="Kim K.H."/>
            <person name="Pangilinan J."/>
            <person name="Lipzen A."/>
            <person name="Riley R."/>
            <person name="Grigoriev I.V."/>
            <person name="Spatafora J.W."/>
            <person name="Choi I.-G."/>
        </authorList>
    </citation>
    <scope>NUCLEOTIDE SEQUENCE [LARGE SCALE GENOMIC DNA]</scope>
    <source>
        <strain evidence="3 4">KUC8140</strain>
    </source>
</reference>
<keyword evidence="4" id="KW-1185">Reference proteome</keyword>
<feature type="compositionally biased region" description="Polar residues" evidence="1">
    <location>
        <begin position="30"/>
        <end position="40"/>
    </location>
</feature>
<proteinExistence type="predicted"/>
<feature type="region of interest" description="Disordered" evidence="1">
    <location>
        <begin position="203"/>
        <end position="253"/>
    </location>
</feature>
<gene>
    <name evidence="3" type="ORF">SCHPADRAFT_871507</name>
</gene>
<dbReference type="EMBL" id="KQ085933">
    <property type="protein sequence ID" value="KLO15213.1"/>
    <property type="molecule type" value="Genomic_DNA"/>
</dbReference>
<dbReference type="AlphaFoldDB" id="A0A0H2S0B8"/>
<evidence type="ECO:0000256" key="1">
    <source>
        <dbReference type="SAM" id="MobiDB-lite"/>
    </source>
</evidence>
<feature type="transmembrane region" description="Helical" evidence="2">
    <location>
        <begin position="307"/>
        <end position="328"/>
    </location>
</feature>
<evidence type="ECO:0000313" key="4">
    <source>
        <dbReference type="Proteomes" id="UP000053477"/>
    </source>
</evidence>
<name>A0A0H2S0B8_9AGAM</name>
<evidence type="ECO:0000256" key="2">
    <source>
        <dbReference type="SAM" id="Phobius"/>
    </source>
</evidence>
<sequence>MAEAEASDDNPNANRALSATQADDDLTGGEHSTNGNGSTQTKHHHRTAEERFEDFYQRTAFSRRPHLFKPTHARVPIALQKEGGPAAVGVGRDGLWRSRDHRKGRHRLPQDLMLRQKIARLFKPELMNLAWWIAFSFTIGSVVWCINGFYVFLPFIREQLVPNETAIGWTGWLGATIFFFAAWPEVWEALIREDAPHYTWDTASASSGSTNGDSLSRGSSTVVTSSDVDKEKGYKNSDGSEQLVKESRSSGRGSRFLGLNLSRFRELGFIGSFIQAWAATIFWISGFTGLPQVQNSIMNDTPLLNGVFWTPQVIGGSGFIISAGIFMLEAQHRWWKPNVTDIGWHVGFWNLIGGLGFTLCAVFGYSSRHWRLYQSALSTFWGSWAFLIGSLMQWWESVNPR</sequence>
<dbReference type="InParanoid" id="A0A0H2S0B8"/>
<feature type="transmembrane region" description="Helical" evidence="2">
    <location>
        <begin position="267"/>
        <end position="287"/>
    </location>
</feature>